<protein>
    <submittedName>
        <fullName evidence="2">Uncharacterized protein</fullName>
    </submittedName>
</protein>
<proteinExistence type="predicted"/>
<feature type="compositionally biased region" description="Basic residues" evidence="1">
    <location>
        <begin position="350"/>
        <end position="360"/>
    </location>
</feature>
<sequence length="360" mass="39828">MLSSAASSSRSSTPDLPINLNTKKAQKKTTSSGPRNEGLDPDWAYTPPSNYVLLQTNEIDYDAEFDWDTLNNNPNLEVWLIRMPDNLAPKHLDSVSLTLPPDSPSPSQKPLKAGQISRKHTTYDVWSTTQNASQIASLPETDAEGDGLDTFAFAEEMKSLYCLFPRKSKGDFLTCEYTAYFCSNATFQLSKRREAVSKSISRHVTILPQPATPQAVPVADSPSLTLVHQNPPRESYPPEVLKHRFIPYGSLAPDPDEVLHTIKKLKKQKVESAKHESSQEVDMTVDDDGILESGNREKKKGKRRLNGIVQVTDVENVVKSVADVDNAEDKSLKGKKRKGVGEAVVDAGKKSKKLKSKHSQ</sequence>
<dbReference type="EMBL" id="KZ301973">
    <property type="protein sequence ID" value="PFH53571.1"/>
    <property type="molecule type" value="Genomic_DNA"/>
</dbReference>
<evidence type="ECO:0000313" key="2">
    <source>
        <dbReference type="EMBL" id="PFH53571.1"/>
    </source>
</evidence>
<feature type="region of interest" description="Disordered" evidence="1">
    <location>
        <begin position="1"/>
        <end position="44"/>
    </location>
</feature>
<feature type="compositionally biased region" description="Low complexity" evidence="1">
    <location>
        <begin position="1"/>
        <end position="12"/>
    </location>
</feature>
<evidence type="ECO:0000313" key="3">
    <source>
        <dbReference type="Proteomes" id="UP000242287"/>
    </source>
</evidence>
<name>A0A2A9NYG7_9AGAR</name>
<dbReference type="AlphaFoldDB" id="A0A2A9NYG7"/>
<feature type="compositionally biased region" description="Polar residues" evidence="1">
    <location>
        <begin position="19"/>
        <end position="34"/>
    </location>
</feature>
<dbReference type="OrthoDB" id="76224at2759"/>
<reference evidence="2 3" key="1">
    <citation type="submission" date="2014-02" db="EMBL/GenBank/DDBJ databases">
        <title>Transposable element dynamics among asymbiotic and ectomycorrhizal Amanita fungi.</title>
        <authorList>
            <consortium name="DOE Joint Genome Institute"/>
            <person name="Hess J."/>
            <person name="Skrede I."/>
            <person name="Wolfe B."/>
            <person name="LaButti K."/>
            <person name="Ohm R.A."/>
            <person name="Grigoriev I.V."/>
            <person name="Pringle A."/>
        </authorList>
    </citation>
    <scope>NUCLEOTIDE SEQUENCE [LARGE SCALE GENOMIC DNA]</scope>
    <source>
        <strain evidence="2 3">SKay4041</strain>
    </source>
</reference>
<feature type="region of interest" description="Disordered" evidence="1">
    <location>
        <begin position="94"/>
        <end position="116"/>
    </location>
</feature>
<dbReference type="Gene3D" id="6.20.250.70">
    <property type="match status" value="1"/>
</dbReference>
<dbReference type="Proteomes" id="UP000242287">
    <property type="component" value="Unassembled WGS sequence"/>
</dbReference>
<organism evidence="2 3">
    <name type="scientific">Amanita thiersii Skay4041</name>
    <dbReference type="NCBI Taxonomy" id="703135"/>
    <lineage>
        <taxon>Eukaryota</taxon>
        <taxon>Fungi</taxon>
        <taxon>Dikarya</taxon>
        <taxon>Basidiomycota</taxon>
        <taxon>Agaricomycotina</taxon>
        <taxon>Agaricomycetes</taxon>
        <taxon>Agaricomycetidae</taxon>
        <taxon>Agaricales</taxon>
        <taxon>Pluteineae</taxon>
        <taxon>Amanitaceae</taxon>
        <taxon>Amanita</taxon>
    </lineage>
</organism>
<gene>
    <name evidence="2" type="ORF">AMATHDRAFT_45438</name>
</gene>
<keyword evidence="3" id="KW-1185">Reference proteome</keyword>
<evidence type="ECO:0000256" key="1">
    <source>
        <dbReference type="SAM" id="MobiDB-lite"/>
    </source>
</evidence>
<accession>A0A2A9NYG7</accession>
<feature type="region of interest" description="Disordered" evidence="1">
    <location>
        <begin position="323"/>
        <end position="360"/>
    </location>
</feature>